<keyword evidence="2" id="KW-1185">Reference proteome</keyword>
<dbReference type="SUPFAM" id="SSF47413">
    <property type="entry name" value="lambda repressor-like DNA-binding domains"/>
    <property type="match status" value="1"/>
</dbReference>
<name>A0ABV1AN48_9FIRM</name>
<dbReference type="InterPro" id="IPR010982">
    <property type="entry name" value="Lambda_DNA-bd_dom_sf"/>
</dbReference>
<dbReference type="InterPro" id="IPR001387">
    <property type="entry name" value="Cro/C1-type_HTH"/>
</dbReference>
<reference evidence="1 2" key="1">
    <citation type="submission" date="2024-03" db="EMBL/GenBank/DDBJ databases">
        <title>Human intestinal bacterial collection.</title>
        <authorList>
            <person name="Pauvert C."/>
            <person name="Hitch T.C.A."/>
            <person name="Clavel T."/>
        </authorList>
    </citation>
    <scope>NUCLEOTIDE SEQUENCE [LARGE SCALE GENOMIC DNA]</scope>
    <source>
        <strain evidence="1 2">CLA-AA-H95</strain>
    </source>
</reference>
<evidence type="ECO:0000313" key="2">
    <source>
        <dbReference type="Proteomes" id="UP001446032"/>
    </source>
</evidence>
<dbReference type="EMBL" id="JBBMEI010000040">
    <property type="protein sequence ID" value="MEQ2359115.1"/>
    <property type="molecule type" value="Genomic_DNA"/>
</dbReference>
<comment type="caution">
    <text evidence="1">The sequence shown here is derived from an EMBL/GenBank/DDBJ whole genome shotgun (WGS) entry which is preliminary data.</text>
</comment>
<dbReference type="Gene3D" id="1.10.260.40">
    <property type="entry name" value="lambda repressor-like DNA-binding domains"/>
    <property type="match status" value="1"/>
</dbReference>
<protein>
    <submittedName>
        <fullName evidence="1">Helix-turn-helix transcriptional regulator</fullName>
    </submittedName>
</protein>
<organism evidence="1 2">
    <name type="scientific">Blautia intestinihominis</name>
    <dbReference type="NCBI Taxonomy" id="3133152"/>
    <lineage>
        <taxon>Bacteria</taxon>
        <taxon>Bacillati</taxon>
        <taxon>Bacillota</taxon>
        <taxon>Clostridia</taxon>
        <taxon>Lachnospirales</taxon>
        <taxon>Lachnospiraceae</taxon>
        <taxon>Blautia</taxon>
    </lineage>
</organism>
<evidence type="ECO:0000313" key="1">
    <source>
        <dbReference type="EMBL" id="MEQ2359115.1"/>
    </source>
</evidence>
<dbReference type="CDD" id="cd00093">
    <property type="entry name" value="HTH_XRE"/>
    <property type="match status" value="1"/>
</dbReference>
<dbReference type="Proteomes" id="UP001446032">
    <property type="component" value="Unassembled WGS sequence"/>
</dbReference>
<sequence>MSFKECLNEYIKQIQCTGKELAVSSGISETVISRYRKGERTPSADSEYLKKLSDGIIKIAETKMIQDFNAEQVFEKLRKSLMTGQKELHFDNQKVNLLLTELDINISKIAAFMHYDPSYLSKIRNGKRSLAHYYLTSRKEEVAVSKKNMEFLLKKASSLMDIYRKERKNKLNVFLDEDMHKEGHRRRVLAVPSLGTMSEQLLEKILKRNAICGNERKIVLECYTKQKESLEMILSHSTVEDEISEIISEEYEKYPLVLSLAECFLEKDIQLSYDEYLSGIREAEAYAENHKNYTVHVTQMKGFRNIQITCFEGKWCMVSKNRAPAIHFVIHHPKLRYALENMTLPIQDGKM</sequence>
<accession>A0ABV1AN48</accession>
<gene>
    <name evidence="1" type="ORF">WMO75_12410</name>
</gene>
<dbReference type="RefSeq" id="WP_349078117.1">
    <property type="nucleotide sequence ID" value="NZ_JBBMEI010000040.1"/>
</dbReference>
<proteinExistence type="predicted"/>